<dbReference type="InterPro" id="IPR006016">
    <property type="entry name" value="UspA"/>
</dbReference>
<dbReference type="AlphaFoldDB" id="A0A5D4XS81"/>
<accession>A0A5D4XS81</accession>
<feature type="domain" description="UspA" evidence="2">
    <location>
        <begin position="167"/>
        <end position="285"/>
    </location>
</feature>
<organism evidence="3 4">
    <name type="scientific">Luteimonas viscosa</name>
    <dbReference type="NCBI Taxonomy" id="1132694"/>
    <lineage>
        <taxon>Bacteria</taxon>
        <taxon>Pseudomonadati</taxon>
        <taxon>Pseudomonadota</taxon>
        <taxon>Gammaproteobacteria</taxon>
        <taxon>Lysobacterales</taxon>
        <taxon>Lysobacteraceae</taxon>
        <taxon>Luteimonas</taxon>
    </lineage>
</organism>
<reference evidence="3 4" key="1">
    <citation type="submission" date="2019-08" db="EMBL/GenBank/DDBJ databases">
        <title>Luteimonas viscosus sp. nov., isolated from soil of a sunflower field.</title>
        <authorList>
            <person name="Jianli Z."/>
            <person name="Ying Z."/>
        </authorList>
    </citation>
    <scope>NUCLEOTIDE SEQUENCE [LARGE SCALE GENOMIC DNA]</scope>
    <source>
        <strain evidence="3 4">XBU10</strain>
    </source>
</reference>
<comment type="caution">
    <text evidence="3">The sequence shown here is derived from an EMBL/GenBank/DDBJ whole genome shotgun (WGS) entry which is preliminary data.</text>
</comment>
<dbReference type="Pfam" id="PF00582">
    <property type="entry name" value="Usp"/>
    <property type="match status" value="2"/>
</dbReference>
<protein>
    <submittedName>
        <fullName evidence="3">Universal stress protein</fullName>
    </submittedName>
</protein>
<dbReference type="Gene3D" id="3.40.50.12370">
    <property type="match status" value="1"/>
</dbReference>
<evidence type="ECO:0000313" key="3">
    <source>
        <dbReference type="EMBL" id="TYT27429.1"/>
    </source>
</evidence>
<dbReference type="PANTHER" id="PTHR46268">
    <property type="entry name" value="STRESS RESPONSE PROTEIN NHAX"/>
    <property type="match status" value="1"/>
</dbReference>
<proteinExistence type="inferred from homology"/>
<name>A0A5D4XS81_9GAMM</name>
<dbReference type="PRINTS" id="PR01438">
    <property type="entry name" value="UNVRSLSTRESS"/>
</dbReference>
<dbReference type="InterPro" id="IPR006015">
    <property type="entry name" value="Universal_stress_UspA"/>
</dbReference>
<gene>
    <name evidence="3" type="ORF">FZO89_01490</name>
</gene>
<evidence type="ECO:0000259" key="2">
    <source>
        <dbReference type="Pfam" id="PF00582"/>
    </source>
</evidence>
<sequence>MGGRVLAAIDTSAYTDSVCSHAVWAAARLEAPLEFVHVLERQADGARFSDLSGNLALGTQEALLEQLVAVDEAQGKLAQERGRLLLRHAQSIATAQRGIEAETRLRHGGLVDTLLDLEDGVRLYVLGKRGEHVDFAQGHLGSELERVVRAVHRPILVASRAFADIARVLVAFDGSATTRKGIEMVAASPLFRGLHVDVVTVGKDGDAAQAQLRWALDTLSRAGLDNAGRIVAGEPDDVIAGLVQDERIDLLVMGAYGHSRIRRLIVGSTTTTMLRTCRIPVLLLR</sequence>
<comment type="similarity">
    <text evidence="1">Belongs to the universal stress protein A family.</text>
</comment>
<dbReference type="CDD" id="cd00293">
    <property type="entry name" value="USP-like"/>
    <property type="match status" value="2"/>
</dbReference>
<dbReference type="PANTHER" id="PTHR46268:SF15">
    <property type="entry name" value="UNIVERSAL STRESS PROTEIN HP_0031"/>
    <property type="match status" value="1"/>
</dbReference>
<dbReference type="OrthoDB" id="9804721at2"/>
<evidence type="ECO:0000313" key="4">
    <source>
        <dbReference type="Proteomes" id="UP000324973"/>
    </source>
</evidence>
<evidence type="ECO:0000256" key="1">
    <source>
        <dbReference type="ARBA" id="ARBA00008791"/>
    </source>
</evidence>
<dbReference type="SUPFAM" id="SSF52402">
    <property type="entry name" value="Adenine nucleotide alpha hydrolases-like"/>
    <property type="match status" value="2"/>
</dbReference>
<feature type="domain" description="UspA" evidence="2">
    <location>
        <begin position="4"/>
        <end position="157"/>
    </location>
</feature>
<keyword evidence="4" id="KW-1185">Reference proteome</keyword>
<dbReference type="EMBL" id="VTFT01000001">
    <property type="protein sequence ID" value="TYT27429.1"/>
    <property type="molecule type" value="Genomic_DNA"/>
</dbReference>
<dbReference type="Proteomes" id="UP000324973">
    <property type="component" value="Unassembled WGS sequence"/>
</dbReference>